<sequence length="178" mass="18355">MTVLQTPYSKETLAPKPSKVALILSASSLATFSFNTLGAASTNFLDSTKDKPNKLLTSLMILGLALASKDSNLMEKIVFSSTTSCTSSSTGAAGAAGPAPAAGSAMSEMFNSVFNSVINAEVSNKVNVEIWSTICEILGSTGAFSAATALKRTHARKFCSARASATGSTDWRNIGVEG</sequence>
<protein>
    <submittedName>
        <fullName evidence="1">Uncharacterized protein</fullName>
    </submittedName>
</protein>
<dbReference type="VEuPathDB" id="FungiDB:CLUG_05813"/>
<dbReference type="HOGENOM" id="CLU_1510442_0_0_1"/>
<evidence type="ECO:0000313" key="1">
    <source>
        <dbReference type="EMBL" id="EEQ41685.1"/>
    </source>
</evidence>
<organism evidence="1 2">
    <name type="scientific">Clavispora lusitaniae (strain ATCC 42720)</name>
    <name type="common">Yeast</name>
    <name type="synonym">Candida lusitaniae</name>
    <dbReference type="NCBI Taxonomy" id="306902"/>
    <lineage>
        <taxon>Eukaryota</taxon>
        <taxon>Fungi</taxon>
        <taxon>Dikarya</taxon>
        <taxon>Ascomycota</taxon>
        <taxon>Saccharomycotina</taxon>
        <taxon>Pichiomycetes</taxon>
        <taxon>Metschnikowiaceae</taxon>
        <taxon>Clavispora</taxon>
    </lineage>
</organism>
<dbReference type="AlphaFoldDB" id="C4YCH4"/>
<dbReference type="KEGG" id="clu:CLUG_05813"/>
<evidence type="ECO:0000313" key="2">
    <source>
        <dbReference type="Proteomes" id="UP000007703"/>
    </source>
</evidence>
<gene>
    <name evidence="1" type="ORF">CLUG_05813</name>
</gene>
<reference evidence="1 2" key="1">
    <citation type="journal article" date="2009" name="Nature">
        <title>Evolution of pathogenicity and sexual reproduction in eight Candida genomes.</title>
        <authorList>
            <person name="Butler G."/>
            <person name="Rasmussen M.D."/>
            <person name="Lin M.F."/>
            <person name="Santos M.A."/>
            <person name="Sakthikumar S."/>
            <person name="Munro C.A."/>
            <person name="Rheinbay E."/>
            <person name="Grabherr M."/>
            <person name="Forche A."/>
            <person name="Reedy J.L."/>
            <person name="Agrafioti I."/>
            <person name="Arnaud M.B."/>
            <person name="Bates S."/>
            <person name="Brown A.J."/>
            <person name="Brunke S."/>
            <person name="Costanzo M.C."/>
            <person name="Fitzpatrick D.A."/>
            <person name="de Groot P.W."/>
            <person name="Harris D."/>
            <person name="Hoyer L.L."/>
            <person name="Hube B."/>
            <person name="Klis F.M."/>
            <person name="Kodira C."/>
            <person name="Lennard N."/>
            <person name="Logue M.E."/>
            <person name="Martin R."/>
            <person name="Neiman A.M."/>
            <person name="Nikolaou E."/>
            <person name="Quail M.A."/>
            <person name="Quinn J."/>
            <person name="Santos M.C."/>
            <person name="Schmitzberger F.F."/>
            <person name="Sherlock G."/>
            <person name="Shah P."/>
            <person name="Silverstein K.A."/>
            <person name="Skrzypek M.S."/>
            <person name="Soll D."/>
            <person name="Staggs R."/>
            <person name="Stansfield I."/>
            <person name="Stumpf M.P."/>
            <person name="Sudbery P.E."/>
            <person name="Srikantha T."/>
            <person name="Zeng Q."/>
            <person name="Berman J."/>
            <person name="Berriman M."/>
            <person name="Heitman J."/>
            <person name="Gow N.A."/>
            <person name="Lorenz M.C."/>
            <person name="Birren B.W."/>
            <person name="Kellis M."/>
            <person name="Cuomo C.A."/>
        </authorList>
    </citation>
    <scope>NUCLEOTIDE SEQUENCE [LARGE SCALE GENOMIC DNA]</scope>
    <source>
        <strain evidence="1 2">ATCC 42720</strain>
    </source>
</reference>
<dbReference type="InParanoid" id="C4YCH4"/>
<accession>C4YCH4</accession>
<proteinExistence type="predicted"/>
<name>C4YCH4_CLAL4</name>
<dbReference type="AntiFam" id="ANF00182">
    <property type="entry name" value="Shadow ORF (opposite rplL)"/>
</dbReference>
<dbReference type="Proteomes" id="UP000007703">
    <property type="component" value="Unassembled WGS sequence"/>
</dbReference>
<dbReference type="EMBL" id="CH408083">
    <property type="protein sequence ID" value="EEQ41685.1"/>
    <property type="molecule type" value="Genomic_DNA"/>
</dbReference>